<gene>
    <name evidence="1" type="ORF">MTUNDRAET4_1550</name>
</gene>
<proteinExistence type="predicted"/>
<dbReference type="KEGG" id="mtun:MTUNDRAET4_1550"/>
<dbReference type="Proteomes" id="UP000294360">
    <property type="component" value="Chromosome"/>
</dbReference>
<organism evidence="1 2">
    <name type="scientific">Methylocella tundrae</name>
    <dbReference type="NCBI Taxonomy" id="227605"/>
    <lineage>
        <taxon>Bacteria</taxon>
        <taxon>Pseudomonadati</taxon>
        <taxon>Pseudomonadota</taxon>
        <taxon>Alphaproteobacteria</taxon>
        <taxon>Hyphomicrobiales</taxon>
        <taxon>Beijerinckiaceae</taxon>
        <taxon>Methylocella</taxon>
    </lineage>
</organism>
<protein>
    <submittedName>
        <fullName evidence="1">Uncharacterized protein</fullName>
    </submittedName>
</protein>
<dbReference type="EMBL" id="LR536450">
    <property type="protein sequence ID" value="VFU08443.1"/>
    <property type="molecule type" value="Genomic_DNA"/>
</dbReference>
<reference evidence="1 2" key="1">
    <citation type="submission" date="2019-03" db="EMBL/GenBank/DDBJ databases">
        <authorList>
            <person name="Kox A.R. M."/>
        </authorList>
    </citation>
    <scope>NUCLEOTIDE SEQUENCE [LARGE SCALE GENOMIC DNA]</scope>
    <source>
        <strain evidence="1">MTUNDRAET4 annotated genome</strain>
    </source>
</reference>
<sequence length="164" mass="18226">MAEAVLELPPMEKGLTVNSPPVDIVGEELSIGEIIDGGRRFHLNFIAIGGHDQPTEPDGTIGQACQRRLRFALGLGLALAAMPAMAHAQAIETDPQGREPYCFAGKAGRIRPNYYRDPINSPLRRLRWNRQCAPREARRNWTLRGPIQKSLSHCRGEVDYENVS</sequence>
<dbReference type="AlphaFoldDB" id="A0A4U8YWY9"/>
<name>A0A4U8YWY9_METTU</name>
<evidence type="ECO:0000313" key="2">
    <source>
        <dbReference type="Proteomes" id="UP000294360"/>
    </source>
</evidence>
<accession>A0A4U8YWY9</accession>
<evidence type="ECO:0000313" key="1">
    <source>
        <dbReference type="EMBL" id="VFU08443.1"/>
    </source>
</evidence>